<evidence type="ECO:0000313" key="2">
    <source>
        <dbReference type="Proteomes" id="UP000553016"/>
    </source>
</evidence>
<dbReference type="AlphaFoldDB" id="A0A842EYU0"/>
<organism evidence="1 2">
    <name type="scientific">Listeria booriae</name>
    <dbReference type="NCBI Taxonomy" id="1552123"/>
    <lineage>
        <taxon>Bacteria</taxon>
        <taxon>Bacillati</taxon>
        <taxon>Bacillota</taxon>
        <taxon>Bacilli</taxon>
        <taxon>Bacillales</taxon>
        <taxon>Listeriaceae</taxon>
        <taxon>Listeria</taxon>
    </lineage>
</organism>
<comment type="caution">
    <text evidence="1">The sequence shown here is derived from an EMBL/GenBank/DDBJ whole genome shotgun (WGS) entry which is preliminary data.</text>
</comment>
<name>A0A842EYU0_9LIST</name>
<dbReference type="Proteomes" id="UP000553016">
    <property type="component" value="Unassembled WGS sequence"/>
</dbReference>
<proteinExistence type="predicted"/>
<dbReference type="EMBL" id="JAARZA010000008">
    <property type="protein sequence ID" value="MBC2241834.1"/>
    <property type="molecule type" value="Genomic_DNA"/>
</dbReference>
<accession>A0A842EYU0</accession>
<protein>
    <submittedName>
        <fullName evidence="1">Uncharacterized protein</fullName>
    </submittedName>
</protein>
<gene>
    <name evidence="1" type="ORF">HCB35_15260</name>
</gene>
<sequence>MKEMDLFELADNPVENDPNIFQKARCGICKKRIATLLCDFVIEYRRPVFYKSHKDFTSQELRGTCDLPMCEECTQKHNGIYDFCPHHQQYISKIQPTKEMKKSINAYAVKELFK</sequence>
<dbReference type="RefSeq" id="WP_185541608.1">
    <property type="nucleotide sequence ID" value="NZ_JAARZA010000008.1"/>
</dbReference>
<reference evidence="1 2" key="1">
    <citation type="submission" date="2020-03" db="EMBL/GenBank/DDBJ databases">
        <title>Soil Listeria distribution.</title>
        <authorList>
            <person name="Liao J."/>
            <person name="Wiedmann M."/>
        </authorList>
    </citation>
    <scope>NUCLEOTIDE SEQUENCE [LARGE SCALE GENOMIC DNA]</scope>
    <source>
        <strain evidence="1 2">FSL L7-0149</strain>
    </source>
</reference>
<evidence type="ECO:0000313" key="1">
    <source>
        <dbReference type="EMBL" id="MBC2241834.1"/>
    </source>
</evidence>